<dbReference type="PROSITE" id="PS00092">
    <property type="entry name" value="N6_MTASE"/>
    <property type="match status" value="1"/>
</dbReference>
<dbReference type="AlphaFoldDB" id="A0A143DDZ4"/>
<evidence type="ECO:0000313" key="9">
    <source>
        <dbReference type="Proteomes" id="UP000076066"/>
    </source>
</evidence>
<dbReference type="KEGG" id="hjo:AY555_06850"/>
<evidence type="ECO:0000313" key="8">
    <source>
        <dbReference type="EMBL" id="AMW34947.1"/>
    </source>
</evidence>
<accession>A0A143DDZ4</accession>
<dbReference type="SUPFAM" id="SSF53335">
    <property type="entry name" value="S-adenosyl-L-methionine-dependent methyltransferases"/>
    <property type="match status" value="1"/>
</dbReference>
<feature type="domain" description="Release factor glutamine methyltransferase N-terminal" evidence="7">
    <location>
        <begin position="7"/>
        <end position="77"/>
    </location>
</feature>
<dbReference type="CDD" id="cd02440">
    <property type="entry name" value="AdoMet_MTases"/>
    <property type="match status" value="1"/>
</dbReference>
<dbReference type="GO" id="GO:0102559">
    <property type="term" value="F:peptide chain release factor N(5)-glutamine methyltransferase activity"/>
    <property type="evidence" value="ECO:0007669"/>
    <property type="project" value="UniProtKB-EC"/>
</dbReference>
<feature type="binding site" evidence="5">
    <location>
        <begin position="123"/>
        <end position="127"/>
    </location>
    <ligand>
        <name>S-adenosyl-L-methionine</name>
        <dbReference type="ChEBI" id="CHEBI:59789"/>
    </ligand>
</feature>
<keyword evidence="1 5" id="KW-0489">Methyltransferase</keyword>
<dbReference type="STRING" id="1549855.AY555_06850"/>
<comment type="function">
    <text evidence="5">Methylates the class 1 translation termination release factors RF1/PrfA and RF2/PrfB on the glutamine residue of the universally conserved GGQ motif.</text>
</comment>
<evidence type="ECO:0000259" key="7">
    <source>
        <dbReference type="Pfam" id="PF17827"/>
    </source>
</evidence>
<feature type="binding site" evidence="5">
    <location>
        <position position="175"/>
    </location>
    <ligand>
        <name>S-adenosyl-L-methionine</name>
        <dbReference type="ChEBI" id="CHEBI:59789"/>
    </ligand>
</feature>
<reference evidence="8 9" key="1">
    <citation type="submission" date="2016-02" db="EMBL/GenBank/DDBJ databases">
        <title>Complete Genome of H5569, the type strain of the newly described species Haematospirillium jordaniae.</title>
        <authorList>
            <person name="Nicholson A.C."/>
            <person name="Humrighouse B.W."/>
            <person name="Loparov V."/>
            <person name="McQuiston J.R."/>
        </authorList>
    </citation>
    <scope>NUCLEOTIDE SEQUENCE [LARGE SCALE GENOMIC DNA]</scope>
    <source>
        <strain evidence="8 9">H5569</strain>
    </source>
</reference>
<dbReference type="GeneID" id="53316873"/>
<dbReference type="HAMAP" id="MF_02126">
    <property type="entry name" value="RF_methyltr_PrmC"/>
    <property type="match status" value="1"/>
</dbReference>
<organism evidence="8 9">
    <name type="scientific">Haematospirillum jordaniae</name>
    <dbReference type="NCBI Taxonomy" id="1549855"/>
    <lineage>
        <taxon>Bacteria</taxon>
        <taxon>Pseudomonadati</taxon>
        <taxon>Pseudomonadota</taxon>
        <taxon>Alphaproteobacteria</taxon>
        <taxon>Rhodospirillales</taxon>
        <taxon>Novispirillaceae</taxon>
        <taxon>Haematospirillum</taxon>
    </lineage>
</organism>
<dbReference type="GO" id="GO:0003676">
    <property type="term" value="F:nucleic acid binding"/>
    <property type="evidence" value="ECO:0007669"/>
    <property type="project" value="InterPro"/>
</dbReference>
<dbReference type="InterPro" id="IPR040758">
    <property type="entry name" value="PrmC_N"/>
</dbReference>
<feature type="binding site" evidence="5">
    <location>
        <position position="189"/>
    </location>
    <ligand>
        <name>S-adenosyl-L-methionine</name>
        <dbReference type="ChEBI" id="CHEBI:59789"/>
    </ligand>
</feature>
<sequence>MEEPLGQVLQTVTCRLDAAGVDNPRFDARQLIAAATGLSARSLSLHPDRPVSVAEQEVLETFVRRREAREPVARIMGHRGFWTLELALNAATLDPRPDTETLVEAVLRNIPDPDIPLRILDLGTGSGAILVALLRELPHAYGVGIDLAPAAAAMAFCNAHANGVGDRASFIVGSWGQSLVGTFDVIVSNPPYIPLSDIATLEPEVRLYDPALALVGADDDGLGCYRALIPDAARLLSPGGLLAVEVGIGQADAVAALFTAHGFSVPTRYPDLGGVERCLASVSGGS</sequence>
<evidence type="ECO:0000256" key="2">
    <source>
        <dbReference type="ARBA" id="ARBA00022679"/>
    </source>
</evidence>
<protein>
    <recommendedName>
        <fullName evidence="5">Release factor glutamine methyltransferase</fullName>
        <shortName evidence="5">RF MTase</shortName>
        <ecNumber evidence="5">2.1.1.297</ecNumber>
    </recommendedName>
    <alternativeName>
        <fullName evidence="5">N5-glutamine methyltransferase PrmC</fullName>
    </alternativeName>
    <alternativeName>
        <fullName evidence="5">Protein-(glutamine-N5) MTase PrmC</fullName>
    </alternativeName>
    <alternativeName>
        <fullName evidence="5">Protein-glutamine N-methyltransferase PrmC</fullName>
    </alternativeName>
</protein>
<evidence type="ECO:0000256" key="3">
    <source>
        <dbReference type="ARBA" id="ARBA00022691"/>
    </source>
</evidence>
<dbReference type="Gene3D" id="1.10.8.10">
    <property type="entry name" value="DNA helicase RuvA subunit, C-terminal domain"/>
    <property type="match status" value="1"/>
</dbReference>
<evidence type="ECO:0000259" key="6">
    <source>
        <dbReference type="Pfam" id="PF05175"/>
    </source>
</evidence>
<dbReference type="NCBIfam" id="TIGR00536">
    <property type="entry name" value="hemK_fam"/>
    <property type="match status" value="1"/>
</dbReference>
<evidence type="ECO:0000256" key="4">
    <source>
        <dbReference type="ARBA" id="ARBA00048391"/>
    </source>
</evidence>
<dbReference type="PANTHER" id="PTHR18895">
    <property type="entry name" value="HEMK METHYLTRANSFERASE"/>
    <property type="match status" value="1"/>
</dbReference>
<dbReference type="Pfam" id="PF05175">
    <property type="entry name" value="MTS"/>
    <property type="match status" value="1"/>
</dbReference>
<comment type="similarity">
    <text evidence="5">Belongs to the protein N5-glutamine methyltransferase family. PrmC subfamily.</text>
</comment>
<dbReference type="Gene3D" id="3.40.50.150">
    <property type="entry name" value="Vaccinia Virus protein VP39"/>
    <property type="match status" value="1"/>
</dbReference>
<name>A0A143DDZ4_9PROT</name>
<dbReference type="PANTHER" id="PTHR18895:SF74">
    <property type="entry name" value="MTRF1L RELEASE FACTOR GLUTAMINE METHYLTRANSFERASE"/>
    <property type="match status" value="1"/>
</dbReference>
<dbReference type="EC" id="2.1.1.297" evidence="5"/>
<dbReference type="NCBIfam" id="TIGR03534">
    <property type="entry name" value="RF_mod_PrmC"/>
    <property type="match status" value="1"/>
</dbReference>
<dbReference type="InterPro" id="IPR029063">
    <property type="entry name" value="SAM-dependent_MTases_sf"/>
</dbReference>
<proteinExistence type="inferred from homology"/>
<dbReference type="InterPro" id="IPR004556">
    <property type="entry name" value="HemK-like"/>
</dbReference>
<dbReference type="InterPro" id="IPR007848">
    <property type="entry name" value="Small_mtfrase_dom"/>
</dbReference>
<dbReference type="InterPro" id="IPR019874">
    <property type="entry name" value="RF_methyltr_PrmC"/>
</dbReference>
<keyword evidence="2 5" id="KW-0808">Transferase</keyword>
<gene>
    <name evidence="5" type="primary">prmC</name>
    <name evidence="8" type="ORF">AY555_06850</name>
</gene>
<evidence type="ECO:0000256" key="5">
    <source>
        <dbReference type="HAMAP-Rule" id="MF_02126"/>
    </source>
</evidence>
<keyword evidence="9" id="KW-1185">Reference proteome</keyword>
<dbReference type="InterPro" id="IPR050320">
    <property type="entry name" value="N5-glutamine_MTase"/>
</dbReference>
<dbReference type="EMBL" id="CP014525">
    <property type="protein sequence ID" value="AMW34947.1"/>
    <property type="molecule type" value="Genomic_DNA"/>
</dbReference>
<comment type="catalytic activity">
    <reaction evidence="4 5">
        <text>L-glutaminyl-[peptide chain release factor] + S-adenosyl-L-methionine = N(5)-methyl-L-glutaminyl-[peptide chain release factor] + S-adenosyl-L-homocysteine + H(+)</text>
        <dbReference type="Rhea" id="RHEA:42896"/>
        <dbReference type="Rhea" id="RHEA-COMP:10271"/>
        <dbReference type="Rhea" id="RHEA-COMP:10272"/>
        <dbReference type="ChEBI" id="CHEBI:15378"/>
        <dbReference type="ChEBI" id="CHEBI:30011"/>
        <dbReference type="ChEBI" id="CHEBI:57856"/>
        <dbReference type="ChEBI" id="CHEBI:59789"/>
        <dbReference type="ChEBI" id="CHEBI:61891"/>
        <dbReference type="EC" id="2.1.1.297"/>
    </reaction>
</comment>
<dbReference type="InterPro" id="IPR002052">
    <property type="entry name" value="DNA_methylase_N6_adenine_CS"/>
</dbReference>
<dbReference type="RefSeq" id="WP_066135074.1">
    <property type="nucleotide sequence ID" value="NZ_CP014525.1"/>
</dbReference>
<keyword evidence="3 5" id="KW-0949">S-adenosyl-L-methionine</keyword>
<dbReference type="Pfam" id="PF17827">
    <property type="entry name" value="PrmC_N"/>
    <property type="match status" value="1"/>
</dbReference>
<dbReference type="PRINTS" id="PR00507">
    <property type="entry name" value="N12N6MTFRASE"/>
</dbReference>
<evidence type="ECO:0000256" key="1">
    <source>
        <dbReference type="ARBA" id="ARBA00022603"/>
    </source>
</evidence>
<dbReference type="Proteomes" id="UP000076066">
    <property type="component" value="Chromosome"/>
</dbReference>
<feature type="domain" description="Methyltransferase small" evidence="6">
    <location>
        <begin position="107"/>
        <end position="192"/>
    </location>
</feature>
<feature type="binding site" evidence="5">
    <location>
        <begin position="189"/>
        <end position="192"/>
    </location>
    <ligand>
        <name>substrate</name>
    </ligand>
</feature>
<feature type="binding site" evidence="5">
    <location>
        <position position="146"/>
    </location>
    <ligand>
        <name>S-adenosyl-L-methionine</name>
        <dbReference type="ChEBI" id="CHEBI:59789"/>
    </ligand>
</feature>
<dbReference type="GO" id="GO:0032259">
    <property type="term" value="P:methylation"/>
    <property type="evidence" value="ECO:0007669"/>
    <property type="project" value="UniProtKB-KW"/>
</dbReference>
<dbReference type="OrthoDB" id="9800643at2"/>